<keyword evidence="2 3" id="KW-0732">Signal</keyword>
<dbReference type="InterPro" id="IPR001767">
    <property type="entry name" value="Hedgehog_Hint"/>
</dbReference>
<dbReference type="PANTHER" id="PTHR11889">
    <property type="entry name" value="HEDGEHOG"/>
    <property type="match status" value="1"/>
</dbReference>
<dbReference type="PANTHER" id="PTHR11889:SF31">
    <property type="entry name" value="PROTEIN HEDGEHOG"/>
    <property type="match status" value="1"/>
</dbReference>
<dbReference type="CDD" id="cd00081">
    <property type="entry name" value="Hint"/>
    <property type="match status" value="1"/>
</dbReference>
<evidence type="ECO:0000256" key="1">
    <source>
        <dbReference type="ARBA" id="ARBA00022473"/>
    </source>
</evidence>
<name>A0A817AL78_9BILA</name>
<dbReference type="GO" id="GO:0005509">
    <property type="term" value="F:calcium ion binding"/>
    <property type="evidence" value="ECO:0007669"/>
    <property type="project" value="TreeGrafter"/>
</dbReference>
<dbReference type="GO" id="GO:0005113">
    <property type="term" value="F:patched binding"/>
    <property type="evidence" value="ECO:0007669"/>
    <property type="project" value="TreeGrafter"/>
</dbReference>
<evidence type="ECO:0000259" key="4">
    <source>
        <dbReference type="SMART" id="SM00306"/>
    </source>
</evidence>
<keyword evidence="1" id="KW-0217">Developmental protein</keyword>
<evidence type="ECO:0000256" key="2">
    <source>
        <dbReference type="ARBA" id="ARBA00022729"/>
    </source>
</evidence>
<dbReference type="GO" id="GO:0048731">
    <property type="term" value="P:system development"/>
    <property type="evidence" value="ECO:0007669"/>
    <property type="project" value="UniProtKB-ARBA"/>
</dbReference>
<dbReference type="AlphaFoldDB" id="A0A817AL78"/>
<dbReference type="SUPFAM" id="SSF51294">
    <property type="entry name" value="Hedgehog/intein (Hint) domain"/>
    <property type="match status" value="1"/>
</dbReference>
<dbReference type="GO" id="GO:0010468">
    <property type="term" value="P:regulation of gene expression"/>
    <property type="evidence" value="ECO:0007669"/>
    <property type="project" value="TreeGrafter"/>
</dbReference>
<feature type="signal peptide" evidence="3">
    <location>
        <begin position="1"/>
        <end position="19"/>
    </location>
</feature>
<dbReference type="GO" id="GO:0005615">
    <property type="term" value="C:extracellular space"/>
    <property type="evidence" value="ECO:0007669"/>
    <property type="project" value="TreeGrafter"/>
</dbReference>
<dbReference type="GO" id="GO:0001708">
    <property type="term" value="P:cell fate specification"/>
    <property type="evidence" value="ECO:0007669"/>
    <property type="project" value="TreeGrafter"/>
</dbReference>
<dbReference type="PROSITE" id="PS50817">
    <property type="entry name" value="INTEIN_N_TER"/>
    <property type="match status" value="1"/>
</dbReference>
<dbReference type="InterPro" id="IPR001657">
    <property type="entry name" value="Hedgehog"/>
</dbReference>
<dbReference type="InterPro" id="IPR050387">
    <property type="entry name" value="Hedgehog_Signaling"/>
</dbReference>
<proteinExistence type="predicted"/>
<protein>
    <recommendedName>
        <fullName evidence="4">Hint domain-containing protein</fullName>
    </recommendedName>
</protein>
<comment type="caution">
    <text evidence="5">The sequence shown here is derived from an EMBL/GenBank/DDBJ whole genome shotgun (WGS) entry which is preliminary data.</text>
</comment>
<evidence type="ECO:0000256" key="3">
    <source>
        <dbReference type="SAM" id="SignalP"/>
    </source>
</evidence>
<reference evidence="5" key="1">
    <citation type="submission" date="2021-02" db="EMBL/GenBank/DDBJ databases">
        <authorList>
            <person name="Nowell W R."/>
        </authorList>
    </citation>
    <scope>NUCLEOTIDE SEQUENCE</scope>
</reference>
<feature type="domain" description="Hint" evidence="4">
    <location>
        <begin position="109"/>
        <end position="218"/>
    </location>
</feature>
<dbReference type="Pfam" id="PF01079">
    <property type="entry name" value="Hint"/>
    <property type="match status" value="1"/>
</dbReference>
<accession>A0A817AL78</accession>
<dbReference type="GO" id="GO:0016540">
    <property type="term" value="P:protein autoprocessing"/>
    <property type="evidence" value="ECO:0007669"/>
    <property type="project" value="InterPro"/>
</dbReference>
<dbReference type="GO" id="GO:0007224">
    <property type="term" value="P:smoothened signaling pathway"/>
    <property type="evidence" value="ECO:0007669"/>
    <property type="project" value="TreeGrafter"/>
</dbReference>
<organism evidence="5 6">
    <name type="scientific">Rotaria magnacalcarata</name>
    <dbReference type="NCBI Taxonomy" id="392030"/>
    <lineage>
        <taxon>Eukaryota</taxon>
        <taxon>Metazoa</taxon>
        <taxon>Spiralia</taxon>
        <taxon>Gnathifera</taxon>
        <taxon>Rotifera</taxon>
        <taxon>Eurotatoria</taxon>
        <taxon>Bdelloidea</taxon>
        <taxon>Philodinida</taxon>
        <taxon>Philodinidae</taxon>
        <taxon>Rotaria</taxon>
    </lineage>
</organism>
<dbReference type="InterPro" id="IPR006141">
    <property type="entry name" value="Intein_N"/>
</dbReference>
<dbReference type="SMART" id="SM00306">
    <property type="entry name" value="HintN"/>
    <property type="match status" value="1"/>
</dbReference>
<dbReference type="Gene3D" id="2.170.16.10">
    <property type="entry name" value="Hedgehog/Intein (Hint) domain"/>
    <property type="match status" value="1"/>
</dbReference>
<dbReference type="EMBL" id="CAJNRE010021964">
    <property type="protein sequence ID" value="CAF2265788.1"/>
    <property type="molecule type" value="Genomic_DNA"/>
</dbReference>
<gene>
    <name evidence="5" type="ORF">MBJ925_LOCUS39053</name>
</gene>
<dbReference type="GO" id="GO:0007267">
    <property type="term" value="P:cell-cell signaling"/>
    <property type="evidence" value="ECO:0007669"/>
    <property type="project" value="InterPro"/>
</dbReference>
<evidence type="ECO:0000313" key="5">
    <source>
        <dbReference type="EMBL" id="CAF2265788.1"/>
    </source>
</evidence>
<dbReference type="InterPro" id="IPR003587">
    <property type="entry name" value="Hint_dom_N"/>
</dbReference>
<dbReference type="PRINTS" id="PR00632">
    <property type="entry name" value="SONICHHOG"/>
</dbReference>
<evidence type="ECO:0000313" key="6">
    <source>
        <dbReference type="Proteomes" id="UP000663824"/>
    </source>
</evidence>
<dbReference type="InterPro" id="IPR036844">
    <property type="entry name" value="Hint_dom_sf"/>
</dbReference>
<dbReference type="GO" id="GO:0016539">
    <property type="term" value="P:intein-mediated protein splicing"/>
    <property type="evidence" value="ECO:0007669"/>
    <property type="project" value="InterPro"/>
</dbReference>
<feature type="chain" id="PRO_5032673142" description="Hint domain-containing protein" evidence="3">
    <location>
        <begin position="20"/>
        <end position="315"/>
    </location>
</feature>
<sequence length="315" mass="35176">MVFFKFILIIGLFVTMTRADCPVTDDPKELVHCLQYFTSVLYGAIVKDVTIICKVAADVAKCLREEMGDCIAAEMSKAALHQAKELAENCCPERNNTKCPIRDSVFSMQRCFAADSLVTLVGGAQKRITEVESGDKVLAYDDKTSKVISTNIITMLDHQPNQYAVFKQLTTVSAVFKQLTTVSGRQLSLTSSHLLPTDIHGYIMAKNIRVGMNIYVMNDNGLLMTETISNVVDIVKQGYVAPLTQQGTLIVNNIAASCYATINNHYLAHLALAPMRWWYSLFGETKQSDKTIGIHWFPKMLYEMTTFLMPSIMQN</sequence>
<dbReference type="Proteomes" id="UP000663824">
    <property type="component" value="Unassembled WGS sequence"/>
</dbReference>